<dbReference type="InterPro" id="IPR029044">
    <property type="entry name" value="Nucleotide-diphossugar_trans"/>
</dbReference>
<comment type="similarity">
    <text evidence="1">Belongs to the glycosyltransferase 2 family.</text>
</comment>
<dbReference type="Gene3D" id="3.90.550.10">
    <property type="entry name" value="Spore Coat Polysaccharide Biosynthesis Protein SpsA, Chain A"/>
    <property type="match status" value="1"/>
</dbReference>
<keyword evidence="3 6" id="KW-0808">Transferase</keyword>
<dbReference type="EMBL" id="RCIY01000055">
    <property type="protein sequence ID" value="TGG83491.1"/>
    <property type="molecule type" value="Genomic_DNA"/>
</dbReference>
<gene>
    <name evidence="6" type="ORF">D8771_15895</name>
</gene>
<accession>A0A8H1LGG5</accession>
<feature type="domain" description="Glycosyltransferase 2-like" evidence="5">
    <location>
        <begin position="107"/>
        <end position="262"/>
    </location>
</feature>
<dbReference type="PANTHER" id="PTHR43685:SF5">
    <property type="entry name" value="GLYCOSYLTRANSFERASE EPSE-RELATED"/>
    <property type="match status" value="1"/>
</dbReference>
<evidence type="ECO:0000313" key="7">
    <source>
        <dbReference type="Proteomes" id="UP000298111"/>
    </source>
</evidence>
<proteinExistence type="inferred from homology"/>
<dbReference type="InterPro" id="IPR050834">
    <property type="entry name" value="Glycosyltransf_2"/>
</dbReference>
<evidence type="ECO:0000259" key="5">
    <source>
        <dbReference type="Pfam" id="PF00535"/>
    </source>
</evidence>
<dbReference type="GO" id="GO:0016757">
    <property type="term" value="F:glycosyltransferase activity"/>
    <property type="evidence" value="ECO:0007669"/>
    <property type="project" value="UniProtKB-KW"/>
</dbReference>
<evidence type="ECO:0000256" key="4">
    <source>
        <dbReference type="SAM" id="MobiDB-lite"/>
    </source>
</evidence>
<dbReference type="InterPro" id="IPR001173">
    <property type="entry name" value="Glyco_trans_2-like"/>
</dbReference>
<name>A0A8H1LGG5_9ACTN</name>
<feature type="region of interest" description="Disordered" evidence="4">
    <location>
        <begin position="1"/>
        <end position="104"/>
    </location>
</feature>
<protein>
    <submittedName>
        <fullName evidence="6">Glycosyltransferase</fullName>
    </submittedName>
</protein>
<evidence type="ECO:0000256" key="3">
    <source>
        <dbReference type="ARBA" id="ARBA00022679"/>
    </source>
</evidence>
<evidence type="ECO:0000313" key="6">
    <source>
        <dbReference type="EMBL" id="TGG83491.1"/>
    </source>
</evidence>
<keyword evidence="2" id="KW-0328">Glycosyltransferase</keyword>
<evidence type="ECO:0000256" key="1">
    <source>
        <dbReference type="ARBA" id="ARBA00006739"/>
    </source>
</evidence>
<comment type="caution">
    <text evidence="6">The sequence shown here is derived from an EMBL/GenBank/DDBJ whole genome shotgun (WGS) entry which is preliminary data.</text>
</comment>
<dbReference type="Pfam" id="PF00535">
    <property type="entry name" value="Glycos_transf_2"/>
    <property type="match status" value="1"/>
</dbReference>
<feature type="compositionally biased region" description="Low complexity" evidence="4">
    <location>
        <begin position="51"/>
        <end position="71"/>
    </location>
</feature>
<reference evidence="6 7" key="1">
    <citation type="submission" date="2018-10" db="EMBL/GenBank/DDBJ databases">
        <title>Isolation of pseudouridimycin from Streptomyces albus DSM 40763.</title>
        <authorList>
            <person name="Rosenqvist P."/>
            <person name="Metsae-Ketelae M."/>
            <person name="Virta P."/>
        </authorList>
    </citation>
    <scope>NUCLEOTIDE SEQUENCE [LARGE SCALE GENOMIC DNA]</scope>
    <source>
        <strain evidence="6 7">DSM 40763</strain>
    </source>
</reference>
<organism evidence="6 7">
    <name type="scientific">Streptomyces albus</name>
    <dbReference type="NCBI Taxonomy" id="1888"/>
    <lineage>
        <taxon>Bacteria</taxon>
        <taxon>Bacillati</taxon>
        <taxon>Actinomycetota</taxon>
        <taxon>Actinomycetes</taxon>
        <taxon>Kitasatosporales</taxon>
        <taxon>Streptomycetaceae</taxon>
        <taxon>Streptomyces</taxon>
    </lineage>
</organism>
<evidence type="ECO:0000256" key="2">
    <source>
        <dbReference type="ARBA" id="ARBA00022676"/>
    </source>
</evidence>
<dbReference type="Proteomes" id="UP000298111">
    <property type="component" value="Unassembled WGS sequence"/>
</dbReference>
<dbReference type="SUPFAM" id="SSF53448">
    <property type="entry name" value="Nucleotide-diphospho-sugar transferases"/>
    <property type="match status" value="1"/>
</dbReference>
<sequence>MVPPTTPDGDGQRAPGAHGDAAGPWGVADAPGTRCGGAAYDGTPGPHDATGESPAPAGPPSGDTPDAPHGGASRGSGRGVREKVPPVPVGQTGRRPSGGSLREQLGVVIATRDRQRTLAATLERLLALPEEPRVLVVDNASRDGTAAMVTRSFPGVQLLRLPVNRGALARNEGVKALRTPYVAFSDDDSWWEPGALRTAVDILAARPATGLLAAGITVGDEGRPDPLNSVLAASPLGDGSAPGSRRVLGFLGCAAVVRRHAYLDVGGYHPLLFFGAEETLLAYDLAAAGWEVIHCPQVVARHSPADAPRPGRQALVRRNELLIAWLRRPLPVALRRTATLCGDALHDPGARRAARELLPRLPAALRHRRPLPPPVERAARLVEGAPA</sequence>
<dbReference type="AlphaFoldDB" id="A0A8H1LGG5"/>
<dbReference type="PANTHER" id="PTHR43685">
    <property type="entry name" value="GLYCOSYLTRANSFERASE"/>
    <property type="match status" value="1"/>
</dbReference>